<dbReference type="InterPro" id="IPR003961">
    <property type="entry name" value="FN3_dom"/>
</dbReference>
<evidence type="ECO:0000313" key="7">
    <source>
        <dbReference type="Proteomes" id="UP001159428"/>
    </source>
</evidence>
<proteinExistence type="predicted"/>
<dbReference type="SMART" id="SM00060">
    <property type="entry name" value="FN3"/>
    <property type="match status" value="2"/>
</dbReference>
<dbReference type="InterPro" id="IPR003599">
    <property type="entry name" value="Ig_sub"/>
</dbReference>
<dbReference type="InterPro" id="IPR050964">
    <property type="entry name" value="Striated_Muscle_Regulatory"/>
</dbReference>
<dbReference type="AlphaFoldDB" id="A0AAU9XV57"/>
<dbReference type="PROSITE" id="PS50835">
    <property type="entry name" value="IG_LIKE"/>
    <property type="match status" value="4"/>
</dbReference>
<dbReference type="EMBL" id="CALNXJ010000068">
    <property type="protein sequence ID" value="CAH3158708.1"/>
    <property type="molecule type" value="Genomic_DNA"/>
</dbReference>
<evidence type="ECO:0000256" key="1">
    <source>
        <dbReference type="ARBA" id="ARBA00022737"/>
    </source>
</evidence>
<feature type="domain" description="Fibronectin type-III" evidence="5">
    <location>
        <begin position="379"/>
        <end position="477"/>
    </location>
</feature>
<keyword evidence="7" id="KW-1185">Reference proteome</keyword>
<sequence>MIFNDSHGAQEHPSIPPSYKGRVKIEGRAEALLINLSLGGKYFIEGSIATITCKASGKPPPYVAWIRNGVRKSSGKEAASLEFNNINRTDAGQYTCQANNSMEVTSINTTIVVHYKPEGARLTTNASQNTIIKGDTVTFKCIVMAAVPQVSIYKFYFNGSLLSNNSNSEYTLNNVNRSQHHGEYKCVPHNAVGDGAEATVRLNINAPVQFTKVPQNITVNTSAPLFLSCDASGFPEPKIRWEKSGIELSDTKQLNISSSNRNDAGEYVCIARNGVRQEKTVRAYVTVQYPPTIQNVTTSSKKSWIGQTVTLKCLSDGVPAPTLSWYKPEGRGINNVTARENKIQVPLRGDQDFGDYKCIAANGLTPSDEKLIKINQIQKPGKASIKSESVIQATSITIKWTAPDDGGSPITGFQMILQKDGTEIKKVNITDPGTTSYSFPGLEKNTNYTVKLFSRNVVFEGDPTVWNIKTKFEGAPDVVEIDELPGETTDDTITLKWKEPESNGRVITVYTVYQRVVTDGKVGQWREIKKIRDVSVRELKIALERGKVYQFAITATNELGESLKQERANIQQVKAEEQSPTKEPQSSADNEMDTAIYAGAAVAGVLLIIGVIVIIILWKRRKVSSRGNDEMQMNGLGSANHYEVDDGYQEAAASLQASAPEAEAEANYAQVDMTKKKKNRRPPADEYAQVDKSKKTKKRPKRPGELDYAELDEFRRHDAGHAAGPSGASAAAVVRPPAYEGTEYADITQFGVPQPDPTYANVSGGDVTYSNMQSM</sequence>
<dbReference type="SMART" id="SM00408">
    <property type="entry name" value="IGc2"/>
    <property type="match status" value="4"/>
</dbReference>
<dbReference type="InterPro" id="IPR003598">
    <property type="entry name" value="Ig_sub2"/>
</dbReference>
<feature type="domain" description="Ig-like" evidence="4">
    <location>
        <begin position="117"/>
        <end position="203"/>
    </location>
</feature>
<dbReference type="InterPro" id="IPR013783">
    <property type="entry name" value="Ig-like_fold"/>
</dbReference>
<dbReference type="CDD" id="cd00063">
    <property type="entry name" value="FN3"/>
    <property type="match status" value="2"/>
</dbReference>
<evidence type="ECO:0000313" key="6">
    <source>
        <dbReference type="EMBL" id="CAH3158708.1"/>
    </source>
</evidence>
<evidence type="ECO:0000256" key="2">
    <source>
        <dbReference type="SAM" id="MobiDB-lite"/>
    </source>
</evidence>
<dbReference type="Proteomes" id="UP001159428">
    <property type="component" value="Unassembled WGS sequence"/>
</dbReference>
<protein>
    <submittedName>
        <fullName evidence="6">Uncharacterized protein</fullName>
    </submittedName>
</protein>
<keyword evidence="3" id="KW-1133">Transmembrane helix</keyword>
<evidence type="ECO:0000256" key="3">
    <source>
        <dbReference type="SAM" id="Phobius"/>
    </source>
</evidence>
<feature type="domain" description="Fibronectin type-III" evidence="5">
    <location>
        <begin position="478"/>
        <end position="576"/>
    </location>
</feature>
<keyword evidence="1" id="KW-0677">Repeat</keyword>
<dbReference type="PANTHER" id="PTHR13817">
    <property type="entry name" value="TITIN"/>
    <property type="match status" value="1"/>
</dbReference>
<feature type="transmembrane region" description="Helical" evidence="3">
    <location>
        <begin position="595"/>
        <end position="618"/>
    </location>
</feature>
<comment type="caution">
    <text evidence="6">The sequence shown here is derived from an EMBL/GenBank/DDBJ whole genome shotgun (WGS) entry which is preliminary data.</text>
</comment>
<feature type="domain" description="Ig-like" evidence="4">
    <location>
        <begin position="13"/>
        <end position="112"/>
    </location>
</feature>
<dbReference type="PANTHER" id="PTHR13817:SF166">
    <property type="entry name" value="NEURONAL IGCAM-RELATED"/>
    <property type="match status" value="1"/>
</dbReference>
<gene>
    <name evidence="6" type="ORF">PMEA_00030599</name>
</gene>
<organism evidence="6 7">
    <name type="scientific">Pocillopora meandrina</name>
    <dbReference type="NCBI Taxonomy" id="46732"/>
    <lineage>
        <taxon>Eukaryota</taxon>
        <taxon>Metazoa</taxon>
        <taxon>Cnidaria</taxon>
        <taxon>Anthozoa</taxon>
        <taxon>Hexacorallia</taxon>
        <taxon>Scleractinia</taxon>
        <taxon>Astrocoeniina</taxon>
        <taxon>Pocilloporidae</taxon>
        <taxon>Pocillopora</taxon>
    </lineage>
</organism>
<evidence type="ECO:0000259" key="5">
    <source>
        <dbReference type="PROSITE" id="PS50853"/>
    </source>
</evidence>
<feature type="region of interest" description="Disordered" evidence="2">
    <location>
        <begin position="653"/>
        <end position="707"/>
    </location>
</feature>
<reference evidence="6 7" key="1">
    <citation type="submission" date="2022-05" db="EMBL/GenBank/DDBJ databases">
        <authorList>
            <consortium name="Genoscope - CEA"/>
            <person name="William W."/>
        </authorList>
    </citation>
    <scope>NUCLEOTIDE SEQUENCE [LARGE SCALE GENOMIC DNA]</scope>
</reference>
<dbReference type="Pfam" id="PF00041">
    <property type="entry name" value="fn3"/>
    <property type="match status" value="1"/>
</dbReference>
<dbReference type="InterPro" id="IPR036179">
    <property type="entry name" value="Ig-like_dom_sf"/>
</dbReference>
<accession>A0AAU9XV57</accession>
<dbReference type="PROSITE" id="PS50853">
    <property type="entry name" value="FN3"/>
    <property type="match status" value="2"/>
</dbReference>
<dbReference type="Gene3D" id="2.60.40.10">
    <property type="entry name" value="Immunoglobulins"/>
    <property type="match status" value="6"/>
</dbReference>
<dbReference type="InterPro" id="IPR036116">
    <property type="entry name" value="FN3_sf"/>
</dbReference>
<dbReference type="Pfam" id="PF13927">
    <property type="entry name" value="Ig_3"/>
    <property type="match status" value="3"/>
</dbReference>
<feature type="region of interest" description="Disordered" evidence="2">
    <location>
        <begin position="745"/>
        <end position="775"/>
    </location>
</feature>
<evidence type="ECO:0000259" key="4">
    <source>
        <dbReference type="PROSITE" id="PS50835"/>
    </source>
</evidence>
<keyword evidence="3" id="KW-0812">Transmembrane</keyword>
<feature type="domain" description="Ig-like" evidence="4">
    <location>
        <begin position="291"/>
        <end position="375"/>
    </location>
</feature>
<dbReference type="SUPFAM" id="SSF48726">
    <property type="entry name" value="Immunoglobulin"/>
    <property type="match status" value="4"/>
</dbReference>
<dbReference type="SMART" id="SM00409">
    <property type="entry name" value="IG"/>
    <property type="match status" value="4"/>
</dbReference>
<feature type="domain" description="Ig-like" evidence="4">
    <location>
        <begin position="207"/>
        <end position="282"/>
    </location>
</feature>
<dbReference type="InterPro" id="IPR007110">
    <property type="entry name" value="Ig-like_dom"/>
</dbReference>
<name>A0AAU9XV57_9CNID</name>
<dbReference type="CDD" id="cd00096">
    <property type="entry name" value="Ig"/>
    <property type="match status" value="1"/>
</dbReference>
<dbReference type="Pfam" id="PF13895">
    <property type="entry name" value="Ig_2"/>
    <property type="match status" value="1"/>
</dbReference>
<dbReference type="SUPFAM" id="SSF49265">
    <property type="entry name" value="Fibronectin type III"/>
    <property type="match status" value="1"/>
</dbReference>
<keyword evidence="3" id="KW-0472">Membrane</keyword>